<dbReference type="InterPro" id="IPR024078">
    <property type="entry name" value="LmbE-like_dom_sf"/>
</dbReference>
<dbReference type="Proteomes" id="UP000782312">
    <property type="component" value="Unassembled WGS sequence"/>
</dbReference>
<protein>
    <submittedName>
        <fullName evidence="1">PIG-L family deacetylase</fullName>
    </submittedName>
</protein>
<dbReference type="GO" id="GO:0016811">
    <property type="term" value="F:hydrolase activity, acting on carbon-nitrogen (but not peptide) bonds, in linear amides"/>
    <property type="evidence" value="ECO:0007669"/>
    <property type="project" value="TreeGrafter"/>
</dbReference>
<dbReference type="InterPro" id="IPR003737">
    <property type="entry name" value="GlcNAc_PI_deacetylase-related"/>
</dbReference>
<sequence>MAPGAGSGAPFTLLAVHAHPDDEASSTGGLLLRAAAEGHRTVLVTCTNGEWGEVLDRRLSRLRPRERPEDRARLGEIRLEELREAARILGIGGLYPLGYRDSGMAGWASNADPASFARQPIEGPAGRLARLIREHRPHVLVTYDAKGGYGHPDHVMAHRAAMAALEEAERPAPDQAPWRVPKVYHTAFSRKRLLRAWRLLRLLGQKTPMNRPGFREELFGSAEEEISARVDIRPYLPLKWRALKAHRSQIGGSAFWRLMRITARWTFPDETFGLIRSDVPVRRPEASLFEGLG</sequence>
<dbReference type="Gene3D" id="3.40.50.10320">
    <property type="entry name" value="LmbE-like"/>
    <property type="match status" value="1"/>
</dbReference>
<gene>
    <name evidence="1" type="ORF">HYZ11_12365</name>
</gene>
<evidence type="ECO:0000313" key="2">
    <source>
        <dbReference type="Proteomes" id="UP000782312"/>
    </source>
</evidence>
<accession>A0A932HZY0</accession>
<evidence type="ECO:0000313" key="1">
    <source>
        <dbReference type="EMBL" id="MBI3128392.1"/>
    </source>
</evidence>
<dbReference type="PANTHER" id="PTHR12993:SF11">
    <property type="entry name" value="N-ACETYLGLUCOSAMINYL-PHOSPHATIDYLINOSITOL DE-N-ACETYLASE"/>
    <property type="match status" value="1"/>
</dbReference>
<name>A0A932HZY0_UNCTE</name>
<reference evidence="1" key="1">
    <citation type="submission" date="2020-07" db="EMBL/GenBank/DDBJ databases">
        <title>Huge and variable diversity of episymbiotic CPR bacteria and DPANN archaea in groundwater ecosystems.</title>
        <authorList>
            <person name="He C.Y."/>
            <person name="Keren R."/>
            <person name="Whittaker M."/>
            <person name="Farag I.F."/>
            <person name="Doudna J."/>
            <person name="Cate J.H.D."/>
            <person name="Banfield J.F."/>
        </authorList>
    </citation>
    <scope>NUCLEOTIDE SEQUENCE</scope>
    <source>
        <strain evidence="1">NC_groundwater_763_Ag_S-0.2um_68_21</strain>
    </source>
</reference>
<dbReference type="AlphaFoldDB" id="A0A932HZY0"/>
<organism evidence="1 2">
    <name type="scientific">Tectimicrobiota bacterium</name>
    <dbReference type="NCBI Taxonomy" id="2528274"/>
    <lineage>
        <taxon>Bacteria</taxon>
        <taxon>Pseudomonadati</taxon>
        <taxon>Nitrospinota/Tectimicrobiota group</taxon>
        <taxon>Candidatus Tectimicrobiota</taxon>
    </lineage>
</organism>
<dbReference type="PANTHER" id="PTHR12993">
    <property type="entry name" value="N-ACETYLGLUCOSAMINYL-PHOSPHATIDYLINOSITOL DE-N-ACETYLASE-RELATED"/>
    <property type="match status" value="1"/>
</dbReference>
<dbReference type="Pfam" id="PF02585">
    <property type="entry name" value="PIG-L"/>
    <property type="match status" value="1"/>
</dbReference>
<dbReference type="EMBL" id="JACPUR010000030">
    <property type="protein sequence ID" value="MBI3128392.1"/>
    <property type="molecule type" value="Genomic_DNA"/>
</dbReference>
<comment type="caution">
    <text evidence="1">The sequence shown here is derived from an EMBL/GenBank/DDBJ whole genome shotgun (WGS) entry which is preliminary data.</text>
</comment>
<dbReference type="SUPFAM" id="SSF102588">
    <property type="entry name" value="LmbE-like"/>
    <property type="match status" value="1"/>
</dbReference>
<proteinExistence type="predicted"/>